<organism evidence="1 2">
    <name type="scientific">Blastochloris viridis</name>
    <name type="common">Rhodopseudomonas viridis</name>
    <dbReference type="NCBI Taxonomy" id="1079"/>
    <lineage>
        <taxon>Bacteria</taxon>
        <taxon>Pseudomonadati</taxon>
        <taxon>Pseudomonadota</taxon>
        <taxon>Alphaproteobacteria</taxon>
        <taxon>Hyphomicrobiales</taxon>
        <taxon>Blastochloridaceae</taxon>
        <taxon>Blastochloris</taxon>
    </lineage>
</organism>
<proteinExistence type="predicted"/>
<gene>
    <name evidence="1" type="ORF">BVIRIDIS_11810</name>
</gene>
<evidence type="ECO:0000313" key="1">
    <source>
        <dbReference type="EMBL" id="CUU42174.1"/>
    </source>
</evidence>
<dbReference type="AlphaFoldDB" id="A0A0P0JJV4"/>
<evidence type="ECO:0000313" key="2">
    <source>
        <dbReference type="Proteomes" id="UP000065734"/>
    </source>
</evidence>
<dbReference type="Proteomes" id="UP000065734">
    <property type="component" value="Chromosome I"/>
</dbReference>
<protein>
    <submittedName>
        <fullName evidence="1">Uncharacterized protein</fullName>
    </submittedName>
</protein>
<dbReference type="EMBL" id="LN907867">
    <property type="protein sequence ID" value="CUU42174.1"/>
    <property type="molecule type" value="Genomic_DNA"/>
</dbReference>
<keyword evidence="2" id="KW-1185">Reference proteome</keyword>
<dbReference type="KEGG" id="bvr:BVIR_1736"/>
<sequence>MTAAFESAPRINLLSFGKHASYCIKRLYLQIFSRLIIKYAVQMLDYRTIKES</sequence>
<reference evidence="2" key="1">
    <citation type="journal article" date="2016" name="Genome Announc.">
        <title>Revised genome sequence of the purple photosynthetic bacterium Blastochloris viridis.</title>
        <authorList>
            <person name="Liu L.N."/>
            <person name="Faulkner M."/>
            <person name="Liu X."/>
            <person name="Huang F."/>
            <person name="Darby A.C."/>
            <person name="Hall N."/>
        </authorList>
    </citation>
    <scope>NUCLEOTIDE SEQUENCE [LARGE SCALE GENOMIC DNA]</scope>
    <source>
        <strain evidence="2">ATCC 19567 / DSM 133 / F</strain>
    </source>
</reference>
<name>A0A0P0JJV4_BLAVI</name>
<accession>A0A0P0JJV4</accession>